<dbReference type="CDD" id="cd00186">
    <property type="entry name" value="TOP1Ac"/>
    <property type="match status" value="1"/>
</dbReference>
<keyword evidence="4" id="KW-0479">Metal-binding</keyword>
<dbReference type="InterPro" id="IPR005738">
    <property type="entry name" value="TopoIII"/>
</dbReference>
<dbReference type="InterPro" id="IPR003601">
    <property type="entry name" value="Topo_IA_2"/>
</dbReference>
<dbReference type="GO" id="GO:0006265">
    <property type="term" value="P:DNA topological change"/>
    <property type="evidence" value="ECO:0007669"/>
    <property type="project" value="InterPro"/>
</dbReference>
<dbReference type="SMART" id="SM00436">
    <property type="entry name" value="TOP1Bc"/>
    <property type="match status" value="1"/>
</dbReference>
<keyword evidence="7 12" id="KW-0413">Isomerase</keyword>
<dbReference type="Gene3D" id="1.10.290.10">
    <property type="entry name" value="Topoisomerase I, domain 4"/>
    <property type="match status" value="1"/>
</dbReference>
<dbReference type="EMBL" id="AP017313">
    <property type="protein sequence ID" value="BAU52946.1"/>
    <property type="molecule type" value="Genomic_DNA"/>
</dbReference>
<protein>
    <recommendedName>
        <fullName evidence="3">DNA topoisomerase</fullName>
        <ecNumber evidence="3">5.6.2.1</ecNumber>
    </recommendedName>
    <alternativeName>
        <fullName evidence="11">Omega-protein</fullName>
    </alternativeName>
    <alternativeName>
        <fullName evidence="10">Relaxing enzyme</fullName>
    </alternativeName>
    <alternativeName>
        <fullName evidence="8">Swivelase</fullName>
    </alternativeName>
    <alternativeName>
        <fullName evidence="9">Untwisting enzyme</fullName>
    </alternativeName>
</protein>
<dbReference type="InterPro" id="IPR013826">
    <property type="entry name" value="Topo_IA_cen_sub3"/>
</dbReference>
<dbReference type="InterPro" id="IPR000380">
    <property type="entry name" value="Topo_IA"/>
</dbReference>
<dbReference type="NCBIfam" id="TIGR01056">
    <property type="entry name" value="topB"/>
    <property type="match status" value="1"/>
</dbReference>
<dbReference type="GO" id="GO:0003677">
    <property type="term" value="F:DNA binding"/>
    <property type="evidence" value="ECO:0007669"/>
    <property type="project" value="UniProtKB-KW"/>
</dbReference>
<evidence type="ECO:0000256" key="1">
    <source>
        <dbReference type="ARBA" id="ARBA00000213"/>
    </source>
</evidence>
<dbReference type="InterPro" id="IPR023405">
    <property type="entry name" value="Topo_IA_core_domain"/>
</dbReference>
<evidence type="ECO:0000256" key="4">
    <source>
        <dbReference type="ARBA" id="ARBA00022723"/>
    </source>
</evidence>
<name>A0A110B1T2_9SPHI</name>
<dbReference type="InterPro" id="IPR034144">
    <property type="entry name" value="TOPRIM_TopoIII"/>
</dbReference>
<gene>
    <name evidence="12" type="primary">topB</name>
    <name evidence="12" type="ORF">MgSA37_01110</name>
</gene>
<dbReference type="GO" id="GO:0006310">
    <property type="term" value="P:DNA recombination"/>
    <property type="evidence" value="ECO:0007669"/>
    <property type="project" value="TreeGrafter"/>
</dbReference>
<dbReference type="Gene3D" id="2.70.20.10">
    <property type="entry name" value="Topoisomerase I, domain 3"/>
    <property type="match status" value="1"/>
</dbReference>
<dbReference type="PANTHER" id="PTHR11390:SF21">
    <property type="entry name" value="DNA TOPOISOMERASE 3-ALPHA"/>
    <property type="match status" value="1"/>
</dbReference>
<dbReference type="PROSITE" id="PS50880">
    <property type="entry name" value="TOPRIM"/>
    <property type="match status" value="1"/>
</dbReference>
<organism evidence="12 13">
    <name type="scientific">Mucilaginibacter gotjawali</name>
    <dbReference type="NCBI Taxonomy" id="1550579"/>
    <lineage>
        <taxon>Bacteria</taxon>
        <taxon>Pseudomonadati</taxon>
        <taxon>Bacteroidota</taxon>
        <taxon>Sphingobacteriia</taxon>
        <taxon>Sphingobacteriales</taxon>
        <taxon>Sphingobacteriaceae</taxon>
        <taxon>Mucilaginibacter</taxon>
    </lineage>
</organism>
<dbReference type="InterPro" id="IPR003602">
    <property type="entry name" value="Topo_IA_DNA-bd_dom"/>
</dbReference>
<dbReference type="GO" id="GO:0046872">
    <property type="term" value="F:metal ion binding"/>
    <property type="evidence" value="ECO:0007669"/>
    <property type="project" value="UniProtKB-KW"/>
</dbReference>
<evidence type="ECO:0000256" key="5">
    <source>
        <dbReference type="ARBA" id="ARBA00023029"/>
    </source>
</evidence>
<dbReference type="GO" id="GO:0003917">
    <property type="term" value="F:DNA topoisomerase type I (single strand cut, ATP-independent) activity"/>
    <property type="evidence" value="ECO:0007669"/>
    <property type="project" value="UniProtKB-EC"/>
</dbReference>
<dbReference type="CDD" id="cd03362">
    <property type="entry name" value="TOPRIM_TopoIA_TopoIII"/>
    <property type="match status" value="1"/>
</dbReference>
<dbReference type="EC" id="5.6.2.1" evidence="3"/>
<dbReference type="OrthoDB" id="9803554at2"/>
<dbReference type="InterPro" id="IPR013824">
    <property type="entry name" value="Topo_IA_cen_sub1"/>
</dbReference>
<dbReference type="NCBIfam" id="NF005829">
    <property type="entry name" value="PRK07726.1"/>
    <property type="match status" value="1"/>
</dbReference>
<keyword evidence="6" id="KW-0238">DNA-binding</keyword>
<evidence type="ECO:0000256" key="7">
    <source>
        <dbReference type="ARBA" id="ARBA00023235"/>
    </source>
</evidence>
<dbReference type="Pfam" id="PF01751">
    <property type="entry name" value="Toprim"/>
    <property type="match status" value="1"/>
</dbReference>
<evidence type="ECO:0000256" key="8">
    <source>
        <dbReference type="ARBA" id="ARBA00030003"/>
    </source>
</evidence>
<evidence type="ECO:0000256" key="6">
    <source>
        <dbReference type="ARBA" id="ARBA00023125"/>
    </source>
</evidence>
<dbReference type="RefSeq" id="WP_096350209.1">
    <property type="nucleotide sequence ID" value="NZ_AP017313.1"/>
</dbReference>
<dbReference type="SUPFAM" id="SSF56712">
    <property type="entry name" value="Prokaryotic type I DNA topoisomerase"/>
    <property type="match status" value="1"/>
</dbReference>
<dbReference type="SMART" id="SM00493">
    <property type="entry name" value="TOPRIM"/>
    <property type="match status" value="1"/>
</dbReference>
<dbReference type="InterPro" id="IPR013497">
    <property type="entry name" value="Topo_IA_cen"/>
</dbReference>
<evidence type="ECO:0000313" key="12">
    <source>
        <dbReference type="EMBL" id="BAU52946.1"/>
    </source>
</evidence>
<dbReference type="Gene3D" id="1.10.460.10">
    <property type="entry name" value="Topoisomerase I, domain 2"/>
    <property type="match status" value="1"/>
</dbReference>
<evidence type="ECO:0000256" key="9">
    <source>
        <dbReference type="ARBA" id="ARBA00031985"/>
    </source>
</evidence>
<comment type="similarity">
    <text evidence="2">Belongs to the type IA topoisomerase family.</text>
</comment>
<comment type="catalytic activity">
    <reaction evidence="1">
        <text>ATP-independent breakage of single-stranded DNA, followed by passage and rejoining.</text>
        <dbReference type="EC" id="5.6.2.1"/>
    </reaction>
</comment>
<dbReference type="AlphaFoldDB" id="A0A110B1T2"/>
<dbReference type="PRINTS" id="PR00417">
    <property type="entry name" value="PRTPISMRASEI"/>
</dbReference>
<dbReference type="SMART" id="SM00437">
    <property type="entry name" value="TOP1Ac"/>
    <property type="match status" value="1"/>
</dbReference>
<dbReference type="InterPro" id="IPR006171">
    <property type="entry name" value="TOPRIM_dom"/>
</dbReference>
<dbReference type="GO" id="GO:0006281">
    <property type="term" value="P:DNA repair"/>
    <property type="evidence" value="ECO:0007669"/>
    <property type="project" value="TreeGrafter"/>
</dbReference>
<dbReference type="Pfam" id="PF01131">
    <property type="entry name" value="Topoisom_bac"/>
    <property type="match status" value="1"/>
</dbReference>
<evidence type="ECO:0000256" key="2">
    <source>
        <dbReference type="ARBA" id="ARBA00009446"/>
    </source>
</evidence>
<dbReference type="PANTHER" id="PTHR11390">
    <property type="entry name" value="PROKARYOTIC DNA TOPOISOMERASE"/>
    <property type="match status" value="1"/>
</dbReference>
<dbReference type="GO" id="GO:0043597">
    <property type="term" value="C:cytoplasmic replication fork"/>
    <property type="evidence" value="ECO:0007669"/>
    <property type="project" value="TreeGrafter"/>
</dbReference>
<proteinExistence type="inferred from homology"/>
<evidence type="ECO:0000256" key="10">
    <source>
        <dbReference type="ARBA" id="ARBA00032235"/>
    </source>
</evidence>
<keyword evidence="13" id="KW-1185">Reference proteome</keyword>
<dbReference type="InterPro" id="IPR013825">
    <property type="entry name" value="Topo_IA_cen_sub2"/>
</dbReference>
<keyword evidence="5" id="KW-0799">Topoisomerase</keyword>
<reference evidence="12 13" key="1">
    <citation type="submission" date="2015-12" db="EMBL/GenBank/DDBJ databases">
        <title>Genome sequence of Mucilaginibacter gotjawali.</title>
        <authorList>
            <person name="Lee J.S."/>
            <person name="Lee K.C."/>
            <person name="Kim K.K."/>
            <person name="Lee B.W."/>
        </authorList>
    </citation>
    <scope>NUCLEOTIDE SEQUENCE [LARGE SCALE GENOMIC DNA]</scope>
    <source>
        <strain evidence="12 13">SA3-7</strain>
    </source>
</reference>
<evidence type="ECO:0000256" key="3">
    <source>
        <dbReference type="ARBA" id="ARBA00012891"/>
    </source>
</evidence>
<evidence type="ECO:0000313" key="13">
    <source>
        <dbReference type="Proteomes" id="UP000218263"/>
    </source>
</evidence>
<dbReference type="Gene3D" id="3.40.50.140">
    <property type="match status" value="1"/>
</dbReference>
<sequence>MKVIIAEKPSVGREIARVFGATTKKDGYMEGNGYTFTWAFGHLLQLAAPQEYGYYGWSVQNLPMLPAKFKLAIRKVKTKDGMVDDPGVKKQLDIIKKLFDEATEIIVATDAGREGELIFRYIYYYLKCKKPFKRLWISSQTDEAIKDGFRNLKPGSEYDTLFNSAHCRSQSDWLVGMNATQALSLASGTRGVLSLGRVQTPTLAMICARYLENKNFVPQLYYQVAIYPDKDGQVFKAISEKNFKTREEAQAIIDLVTGEGHIQNVEAKPRKEPPPLLHDLSSLQQEANKRKGFTADQTLGLLQNLYEGKLVTYPRTGSRYIGDDVFAGVPDLIDKLNSHPEFGKQAAALTGAKLNKRCVNAKKVTDHHAILPTGVVPQHLSADHQAIYDLVAGRMLEAFHQDCIKEVTRITLLSGSKFIASGTVIQTAGWRAVFNDKDEEKKDEENVTLPKVTQGEDLQITEKVLLEKQTKPKALFNEASLLKALETAGKEIEDEELREAMKEGGLGTPATRAAIIETLLTRKYILREKKNLVPTETGLAVYEIVRHQRIAHAELTGTWEKRLEEIRSGGSVAAFQEEIKTYTRAITQELLQAGKSFKAPVAI</sequence>
<dbReference type="KEGG" id="mgot:MgSA37_01110"/>
<dbReference type="Proteomes" id="UP000218263">
    <property type="component" value="Chromosome"/>
</dbReference>
<evidence type="ECO:0000256" key="11">
    <source>
        <dbReference type="ARBA" id="ARBA00032877"/>
    </source>
</evidence>
<dbReference type="PROSITE" id="PS52039">
    <property type="entry name" value="TOPO_IA_2"/>
    <property type="match status" value="1"/>
</dbReference>
<accession>A0A110B1T2</accession>